<gene>
    <name evidence="4" type="ORF">ASPACDRAFT_112693</name>
</gene>
<name>A0A1L9X7D8_ASPA1</name>
<dbReference type="GO" id="GO:0006749">
    <property type="term" value="P:glutathione metabolic process"/>
    <property type="evidence" value="ECO:0007669"/>
    <property type="project" value="InterPro"/>
</dbReference>
<organism evidence="4 5">
    <name type="scientific">Aspergillus aculeatus (strain ATCC 16872 / CBS 172.66 / WB 5094)</name>
    <dbReference type="NCBI Taxonomy" id="690307"/>
    <lineage>
        <taxon>Eukaryota</taxon>
        <taxon>Fungi</taxon>
        <taxon>Dikarya</taxon>
        <taxon>Ascomycota</taxon>
        <taxon>Pezizomycotina</taxon>
        <taxon>Eurotiomycetes</taxon>
        <taxon>Eurotiomycetidae</taxon>
        <taxon>Eurotiales</taxon>
        <taxon>Aspergillaceae</taxon>
        <taxon>Aspergillus</taxon>
        <taxon>Aspergillus subgen. Circumdati</taxon>
    </lineage>
</organism>
<keyword evidence="1" id="KW-0479">Metal-binding</keyword>
<dbReference type="STRING" id="690307.A0A1L9X7D8"/>
<proteinExistence type="predicted"/>
<dbReference type="InterPro" id="IPR001279">
    <property type="entry name" value="Metallo-B-lactamas"/>
</dbReference>
<keyword evidence="5" id="KW-1185">Reference proteome</keyword>
<feature type="compositionally biased region" description="Low complexity" evidence="2">
    <location>
        <begin position="46"/>
        <end position="62"/>
    </location>
</feature>
<sequence>MKFLPSIRPRLASRILHQPARRTIVNRVHLLPYTSFASANPFSTPASSKRFTSTSTAKATAAGPKLPQSPAMQKEQHPPAMPHTTLASTSPSTPTIHALFEPQTSTWQYLVADPTTSTAAIIDPVLDYDPTTQTISTTTADALLAFIAQKGYTISHILETHIHADHLTAAAYLQSQLLKSQPSSSAARSKIPICAGHRIQHVQTLFAQRYSIPEEEYRRTAFDKLFQDDEHFTIGTLDAVALHLPGHTPDHLGYMVGGNIFAGDSLFNPDIGTARCDFPGGSAESLWASGRRVLGMAPETKVWAGHDYPPAGRAGVVVPFGTVEQHRRFNQHLKDGVEREEFLRVRRERDAGLGEPRLLHAALQVNVRGGRLPAPVEGSPGLRMLRIPVRGVGEW</sequence>
<dbReference type="InterPro" id="IPR051682">
    <property type="entry name" value="Mito_Persulfide_Diox"/>
</dbReference>
<dbReference type="PANTHER" id="PTHR43084:SF1">
    <property type="entry name" value="PERSULFIDE DIOXYGENASE ETHE1, MITOCHONDRIAL"/>
    <property type="match status" value="1"/>
</dbReference>
<dbReference type="AlphaFoldDB" id="A0A1L9X7D8"/>
<dbReference type="InterPro" id="IPR036866">
    <property type="entry name" value="RibonucZ/Hydroxyglut_hydro"/>
</dbReference>
<evidence type="ECO:0000313" key="5">
    <source>
        <dbReference type="Proteomes" id="UP000184546"/>
    </source>
</evidence>
<dbReference type="VEuPathDB" id="FungiDB:ASPACDRAFT_112693"/>
<dbReference type="Gene3D" id="3.60.15.10">
    <property type="entry name" value="Ribonuclease Z/Hydroxyacylglutathione hydrolase-like"/>
    <property type="match status" value="1"/>
</dbReference>
<reference evidence="5" key="1">
    <citation type="journal article" date="2017" name="Genome Biol.">
        <title>Comparative genomics reveals high biological diversity and specific adaptations in the industrially and medically important fungal genus Aspergillus.</title>
        <authorList>
            <person name="de Vries R.P."/>
            <person name="Riley R."/>
            <person name="Wiebenga A."/>
            <person name="Aguilar-Osorio G."/>
            <person name="Amillis S."/>
            <person name="Uchima C.A."/>
            <person name="Anderluh G."/>
            <person name="Asadollahi M."/>
            <person name="Askin M."/>
            <person name="Barry K."/>
            <person name="Battaglia E."/>
            <person name="Bayram O."/>
            <person name="Benocci T."/>
            <person name="Braus-Stromeyer S.A."/>
            <person name="Caldana C."/>
            <person name="Canovas D."/>
            <person name="Cerqueira G.C."/>
            <person name="Chen F."/>
            <person name="Chen W."/>
            <person name="Choi C."/>
            <person name="Clum A."/>
            <person name="Dos Santos R.A."/>
            <person name="Damasio A.R."/>
            <person name="Diallinas G."/>
            <person name="Emri T."/>
            <person name="Fekete E."/>
            <person name="Flipphi M."/>
            <person name="Freyberg S."/>
            <person name="Gallo A."/>
            <person name="Gournas C."/>
            <person name="Habgood R."/>
            <person name="Hainaut M."/>
            <person name="Harispe M.L."/>
            <person name="Henrissat B."/>
            <person name="Hilden K.S."/>
            <person name="Hope R."/>
            <person name="Hossain A."/>
            <person name="Karabika E."/>
            <person name="Karaffa L."/>
            <person name="Karanyi Z."/>
            <person name="Krasevec N."/>
            <person name="Kuo A."/>
            <person name="Kusch H."/>
            <person name="LaButti K."/>
            <person name="Lagendijk E.L."/>
            <person name="Lapidus A."/>
            <person name="Levasseur A."/>
            <person name="Lindquist E."/>
            <person name="Lipzen A."/>
            <person name="Logrieco A.F."/>
            <person name="MacCabe A."/>
            <person name="Maekelae M.R."/>
            <person name="Malavazi I."/>
            <person name="Melin P."/>
            <person name="Meyer V."/>
            <person name="Mielnichuk N."/>
            <person name="Miskei M."/>
            <person name="Molnar A.P."/>
            <person name="Mule G."/>
            <person name="Ngan C.Y."/>
            <person name="Orejas M."/>
            <person name="Orosz E."/>
            <person name="Ouedraogo J.P."/>
            <person name="Overkamp K.M."/>
            <person name="Park H.-S."/>
            <person name="Perrone G."/>
            <person name="Piumi F."/>
            <person name="Punt P.J."/>
            <person name="Ram A.F."/>
            <person name="Ramon A."/>
            <person name="Rauscher S."/>
            <person name="Record E."/>
            <person name="Riano-Pachon D.M."/>
            <person name="Robert V."/>
            <person name="Roehrig J."/>
            <person name="Ruller R."/>
            <person name="Salamov A."/>
            <person name="Salih N.S."/>
            <person name="Samson R.A."/>
            <person name="Sandor E."/>
            <person name="Sanguinetti M."/>
            <person name="Schuetze T."/>
            <person name="Sepcic K."/>
            <person name="Shelest E."/>
            <person name="Sherlock G."/>
            <person name="Sophianopoulou V."/>
            <person name="Squina F.M."/>
            <person name="Sun H."/>
            <person name="Susca A."/>
            <person name="Todd R.B."/>
            <person name="Tsang A."/>
            <person name="Unkles S.E."/>
            <person name="van de Wiele N."/>
            <person name="van Rossen-Uffink D."/>
            <person name="Oliveira J.V."/>
            <person name="Vesth T.C."/>
            <person name="Visser J."/>
            <person name="Yu J.-H."/>
            <person name="Zhou M."/>
            <person name="Andersen M.R."/>
            <person name="Archer D.B."/>
            <person name="Baker S.E."/>
            <person name="Benoit I."/>
            <person name="Brakhage A.A."/>
            <person name="Braus G.H."/>
            <person name="Fischer R."/>
            <person name="Frisvad J.C."/>
            <person name="Goldman G.H."/>
            <person name="Houbraken J."/>
            <person name="Oakley B."/>
            <person name="Pocsi I."/>
            <person name="Scazzocchio C."/>
            <person name="Seiboth B."/>
            <person name="vanKuyk P.A."/>
            <person name="Wortman J."/>
            <person name="Dyer P.S."/>
            <person name="Grigoriev I.V."/>
        </authorList>
    </citation>
    <scope>NUCLEOTIDE SEQUENCE [LARGE SCALE GENOMIC DNA]</scope>
    <source>
        <strain evidence="5">ATCC 16872 / CBS 172.66 / WB 5094</strain>
    </source>
</reference>
<evidence type="ECO:0000256" key="2">
    <source>
        <dbReference type="SAM" id="MobiDB-lite"/>
    </source>
</evidence>
<dbReference type="SUPFAM" id="SSF56281">
    <property type="entry name" value="Metallo-hydrolase/oxidoreductase"/>
    <property type="match status" value="1"/>
</dbReference>
<evidence type="ECO:0000256" key="1">
    <source>
        <dbReference type="ARBA" id="ARBA00022723"/>
    </source>
</evidence>
<dbReference type="EMBL" id="KV878971">
    <property type="protein sequence ID" value="OJK04238.1"/>
    <property type="molecule type" value="Genomic_DNA"/>
</dbReference>
<protein>
    <recommendedName>
        <fullName evidence="3">Metallo-beta-lactamase domain-containing protein</fullName>
    </recommendedName>
</protein>
<feature type="region of interest" description="Disordered" evidence="2">
    <location>
        <begin position="42"/>
        <end position="92"/>
    </location>
</feature>
<dbReference type="SMART" id="SM00849">
    <property type="entry name" value="Lactamase_B"/>
    <property type="match status" value="1"/>
</dbReference>
<dbReference type="GO" id="GO:0046872">
    <property type="term" value="F:metal ion binding"/>
    <property type="evidence" value="ECO:0007669"/>
    <property type="project" value="UniProtKB-KW"/>
</dbReference>
<dbReference type="OMA" id="GTWQYLI"/>
<dbReference type="GO" id="GO:0070813">
    <property type="term" value="P:hydrogen sulfide metabolic process"/>
    <property type="evidence" value="ECO:0007669"/>
    <property type="project" value="TreeGrafter"/>
</dbReference>
<evidence type="ECO:0000259" key="3">
    <source>
        <dbReference type="SMART" id="SM00849"/>
    </source>
</evidence>
<dbReference type="CDD" id="cd07724">
    <property type="entry name" value="POD-like_MBL-fold"/>
    <property type="match status" value="1"/>
</dbReference>
<accession>A0A1L9X7D8</accession>
<evidence type="ECO:0000313" key="4">
    <source>
        <dbReference type="EMBL" id="OJK04238.1"/>
    </source>
</evidence>
<feature type="domain" description="Metallo-beta-lactamase" evidence="3">
    <location>
        <begin position="105"/>
        <end position="306"/>
    </location>
</feature>
<dbReference type="GO" id="GO:0050313">
    <property type="term" value="F:sulfur dioxygenase activity"/>
    <property type="evidence" value="ECO:0007669"/>
    <property type="project" value="InterPro"/>
</dbReference>
<dbReference type="Proteomes" id="UP000184546">
    <property type="component" value="Unassembled WGS sequence"/>
</dbReference>
<dbReference type="Pfam" id="PF00753">
    <property type="entry name" value="Lactamase_B"/>
    <property type="match status" value="1"/>
</dbReference>
<dbReference type="OrthoDB" id="449487at2759"/>
<feature type="compositionally biased region" description="Low complexity" evidence="2">
    <location>
        <begin position="82"/>
        <end position="92"/>
    </location>
</feature>
<dbReference type="GeneID" id="30969474"/>
<dbReference type="PANTHER" id="PTHR43084">
    <property type="entry name" value="PERSULFIDE DIOXYGENASE ETHE1"/>
    <property type="match status" value="1"/>
</dbReference>
<dbReference type="InterPro" id="IPR044528">
    <property type="entry name" value="POD-like_MBL-fold"/>
</dbReference>
<dbReference type="RefSeq" id="XP_020060577.1">
    <property type="nucleotide sequence ID" value="XM_020195660.1"/>
</dbReference>